<dbReference type="Pfam" id="PF18962">
    <property type="entry name" value="Por_Secre_tail"/>
    <property type="match status" value="1"/>
</dbReference>
<evidence type="ECO:0000256" key="3">
    <source>
        <dbReference type="ARBA" id="ARBA00022801"/>
    </source>
</evidence>
<gene>
    <name evidence="8" type="ORF">ACHKAR_08170</name>
</gene>
<dbReference type="InterPro" id="IPR015500">
    <property type="entry name" value="Peptidase_S8_subtilisin-rel"/>
</dbReference>
<dbReference type="Pfam" id="PF00082">
    <property type="entry name" value="Peptidase_S8"/>
    <property type="match status" value="1"/>
</dbReference>
<dbReference type="PRINTS" id="PR00723">
    <property type="entry name" value="SUBTILISIN"/>
</dbReference>
<evidence type="ECO:0000256" key="2">
    <source>
        <dbReference type="ARBA" id="ARBA00022670"/>
    </source>
</evidence>
<dbReference type="Gene3D" id="3.40.50.200">
    <property type="entry name" value="Peptidase S8/S53 domain"/>
    <property type="match status" value="1"/>
</dbReference>
<dbReference type="InterPro" id="IPR026444">
    <property type="entry name" value="Secre_tail"/>
</dbReference>
<dbReference type="EMBL" id="JBIPKE010000015">
    <property type="protein sequence ID" value="MFH6983408.1"/>
    <property type="molecule type" value="Genomic_DNA"/>
</dbReference>
<proteinExistence type="inferred from homology"/>
<dbReference type="SUPFAM" id="SSF52743">
    <property type="entry name" value="Subtilisin-like"/>
    <property type="match status" value="1"/>
</dbReference>
<dbReference type="PROSITE" id="PS51892">
    <property type="entry name" value="SUBTILASE"/>
    <property type="match status" value="1"/>
</dbReference>
<accession>A0ABW7N784</accession>
<dbReference type="InterPro" id="IPR036852">
    <property type="entry name" value="Peptidase_S8/S53_dom_sf"/>
</dbReference>
<feature type="domain" description="Peptidase S8/S53" evidence="6">
    <location>
        <begin position="166"/>
        <end position="442"/>
    </location>
</feature>
<name>A0ABW7N784_9BACT</name>
<dbReference type="PIRSF" id="PIRSF037903">
    <property type="entry name" value="Subtilisin_rel_GFO_2223"/>
    <property type="match status" value="1"/>
</dbReference>
<comment type="caution">
    <text evidence="8">The sequence shown here is derived from an EMBL/GenBank/DDBJ whole genome shotgun (WGS) entry which is preliminary data.</text>
</comment>
<dbReference type="InterPro" id="IPR017317">
    <property type="entry name" value="Pept_S8_subtilisin_bacteroid-2"/>
</dbReference>
<keyword evidence="3 5" id="KW-0378">Hydrolase</keyword>
<dbReference type="InterPro" id="IPR023828">
    <property type="entry name" value="Peptidase_S8_Ser-AS"/>
</dbReference>
<feature type="active site" description="Charge relay system" evidence="5">
    <location>
        <position position="215"/>
    </location>
</feature>
<organism evidence="8 9">
    <name type="scientific">Marinoscillum luteum</name>
    <dbReference type="NCBI Taxonomy" id="861051"/>
    <lineage>
        <taxon>Bacteria</taxon>
        <taxon>Pseudomonadati</taxon>
        <taxon>Bacteroidota</taxon>
        <taxon>Cytophagia</taxon>
        <taxon>Cytophagales</taxon>
        <taxon>Reichenbachiellaceae</taxon>
        <taxon>Marinoscillum</taxon>
    </lineage>
</organism>
<dbReference type="NCBIfam" id="TIGR04183">
    <property type="entry name" value="Por_Secre_tail"/>
    <property type="match status" value="1"/>
</dbReference>
<feature type="active site" description="Charge relay system" evidence="5">
    <location>
        <position position="175"/>
    </location>
</feature>
<evidence type="ECO:0000256" key="5">
    <source>
        <dbReference type="PROSITE-ProRule" id="PRU01240"/>
    </source>
</evidence>
<evidence type="ECO:0000256" key="4">
    <source>
        <dbReference type="ARBA" id="ARBA00022825"/>
    </source>
</evidence>
<dbReference type="InterPro" id="IPR000209">
    <property type="entry name" value="Peptidase_S8/S53_dom"/>
</dbReference>
<evidence type="ECO:0000259" key="6">
    <source>
        <dbReference type="Pfam" id="PF00082"/>
    </source>
</evidence>
<evidence type="ECO:0000313" key="8">
    <source>
        <dbReference type="EMBL" id="MFH6983408.1"/>
    </source>
</evidence>
<dbReference type="PROSITE" id="PS00138">
    <property type="entry name" value="SUBTILASE_SER"/>
    <property type="match status" value="1"/>
</dbReference>
<dbReference type="CDD" id="cd07493">
    <property type="entry name" value="Peptidases_S8_9"/>
    <property type="match status" value="1"/>
</dbReference>
<keyword evidence="2 5" id="KW-0645">Protease</keyword>
<dbReference type="Proteomes" id="UP001610063">
    <property type="component" value="Unassembled WGS sequence"/>
</dbReference>
<comment type="similarity">
    <text evidence="1 5">Belongs to the peptidase S8 family.</text>
</comment>
<dbReference type="PANTHER" id="PTHR43806:SF67">
    <property type="entry name" value="EGF-LIKE DOMAIN-CONTAINING PROTEIN"/>
    <property type="match status" value="1"/>
</dbReference>
<feature type="domain" description="Secretion system C-terminal sorting" evidence="7">
    <location>
        <begin position="457"/>
        <end position="530"/>
    </location>
</feature>
<keyword evidence="4 5" id="KW-0720">Serine protease</keyword>
<evidence type="ECO:0000256" key="1">
    <source>
        <dbReference type="ARBA" id="ARBA00011073"/>
    </source>
</evidence>
<evidence type="ECO:0000313" key="9">
    <source>
        <dbReference type="Proteomes" id="UP001610063"/>
    </source>
</evidence>
<protein>
    <submittedName>
        <fullName evidence="8">S8 family serine peptidase</fullName>
    </submittedName>
</protein>
<sequence length="536" mass="58590">MAQIKHLLVLAIVLCGHLVFSQKDRYMVFFSDKEGVSFSIDQPEAFLSERAISRRSRMGIAITEKDLPVNATYVAGVRSTGAQVYYTSRWFNAALVQMTNDELIQVTQLAYVDSVEYIAKGERLSDARVATANVAEFKAPSRVTSTTRAQLGLIGADEMHAEGYKGEGMIIAVFDDGFMGVNEYEPFEHIFTEDRLLGTKDFISNSGNVFQFDDHGSAVLSCIASSYGEDVSGTAPNASFLLCVTEDIKSEYRIEEYNWLLAAEYADSAGADVINGSLGYSTFSDKTMNYNYQDMNGKVTVVSQAAEMAVERGIIVVVSAGNEGNGSWKYVTSPADAPGVLAVGSVNPDGSRSSFSSVGPTSDGRVKPDVMAMGAFTTIFYVSGDDGVISTGNGTSFASPQIAGYAAGIWQANPGWSNQEVIEAIKKSANKAFAPDSLYGYGIPHYPIAVTDTTFKVYPNPFRDNIITINFGNLEFDNKVEISLYDIQGRELYVREISTKALPRKLEIEVNNLRSGTYFLSLRSRKFKKTVQLKKI</sequence>
<reference evidence="8 9" key="1">
    <citation type="journal article" date="2013" name="Int. J. Syst. Evol. Microbiol.">
        <title>Marinoscillum luteum sp. nov., isolated from marine sediment.</title>
        <authorList>
            <person name="Cha I.T."/>
            <person name="Park S.J."/>
            <person name="Kim S.J."/>
            <person name="Kim J.G."/>
            <person name="Jung M.Y."/>
            <person name="Shin K.S."/>
            <person name="Kwon K.K."/>
            <person name="Yang S.H."/>
            <person name="Seo Y.S."/>
            <person name="Rhee S.K."/>
        </authorList>
    </citation>
    <scope>NUCLEOTIDE SEQUENCE [LARGE SCALE GENOMIC DNA]</scope>
    <source>
        <strain evidence="8 9">KCTC 23939</strain>
    </source>
</reference>
<keyword evidence="9" id="KW-1185">Reference proteome</keyword>
<dbReference type="PANTHER" id="PTHR43806">
    <property type="entry name" value="PEPTIDASE S8"/>
    <property type="match status" value="1"/>
</dbReference>
<evidence type="ECO:0000259" key="7">
    <source>
        <dbReference type="Pfam" id="PF18962"/>
    </source>
</evidence>
<dbReference type="RefSeq" id="WP_395416978.1">
    <property type="nucleotide sequence ID" value="NZ_JBIPKE010000015.1"/>
</dbReference>
<dbReference type="InterPro" id="IPR050131">
    <property type="entry name" value="Peptidase_S8_subtilisin-like"/>
</dbReference>
<feature type="active site" description="Charge relay system" evidence="5">
    <location>
        <position position="396"/>
    </location>
</feature>